<keyword evidence="11" id="KW-1185">Reference proteome</keyword>
<evidence type="ECO:0000256" key="2">
    <source>
        <dbReference type="ARBA" id="ARBA00023010"/>
    </source>
</evidence>
<dbReference type="Proteomes" id="UP000803884">
    <property type="component" value="Unassembled WGS sequence"/>
</dbReference>
<dbReference type="GO" id="GO:0005102">
    <property type="term" value="F:signaling receptor binding"/>
    <property type="evidence" value="ECO:0007669"/>
    <property type="project" value="TreeGrafter"/>
</dbReference>
<comment type="subcellular location">
    <subcellularLocation>
        <location evidence="6 7">Peroxisome membrane</location>
    </subcellularLocation>
</comment>
<dbReference type="Pfam" id="PF04695">
    <property type="entry name" value="Pex14_N"/>
    <property type="match status" value="1"/>
</dbReference>
<comment type="similarity">
    <text evidence="1 7">Belongs to the peroxin-14 family.</text>
</comment>
<dbReference type="PANTHER" id="PTHR23058:SF5">
    <property type="entry name" value="PEROXISOMAL MEMBRANE PROTEIN PEX14"/>
    <property type="match status" value="1"/>
</dbReference>
<comment type="caution">
    <text evidence="10">The sequence shown here is derived from an EMBL/GenBank/DDBJ whole genome shotgun (WGS) entry which is preliminary data.</text>
</comment>
<reference evidence="10 11" key="1">
    <citation type="journal article" date="2020" name="Microbiol. Resour. Announc.">
        <title>Draft Genome Sequence of a Cladosporium Species Isolated from the Mesophotic Ascidian Didemnum maculosum.</title>
        <authorList>
            <person name="Gioti A."/>
            <person name="Siaperas R."/>
            <person name="Nikolaivits E."/>
            <person name="Le Goff G."/>
            <person name="Ouazzani J."/>
            <person name="Kotoulas G."/>
            <person name="Topakas E."/>
        </authorList>
    </citation>
    <scope>NUCLEOTIDE SEQUENCE [LARGE SCALE GENOMIC DNA]</scope>
    <source>
        <strain evidence="10 11">TM138-S3</strain>
    </source>
</reference>
<comment type="function">
    <text evidence="7">Component of the PEX13-PEX14 docking complex, a translocon channel that specifically mediates the import of peroxisomal cargo proteins bound to PEX5 receptor. The PEX13-PEX14 docking complex forms a large import pore which can be opened to a diameter of about 9 nm. Mechanistically, PEX5 receptor along with cargo proteins associates with the PEX14 subunit of the PEX13-PEX14 docking complex in the cytosol, leading to the insertion of the receptor into the organelle membrane with the concomitant translocation of the cargo into the peroxisome matrix.</text>
</comment>
<protein>
    <recommendedName>
        <fullName evidence="4 7">Peroxisomal membrane protein PEX14</fullName>
    </recommendedName>
    <alternativeName>
        <fullName evidence="5 7">Peroxin-14</fullName>
    </alternativeName>
</protein>
<dbReference type="PANTHER" id="PTHR23058">
    <property type="entry name" value="PEROXISOMAL MEMBRANE PROTEIN PEX14"/>
    <property type="match status" value="1"/>
</dbReference>
<organism evidence="10 11">
    <name type="scientific">Cladosporium halotolerans</name>
    <dbReference type="NCBI Taxonomy" id="1052096"/>
    <lineage>
        <taxon>Eukaryota</taxon>
        <taxon>Fungi</taxon>
        <taxon>Dikarya</taxon>
        <taxon>Ascomycota</taxon>
        <taxon>Pezizomycotina</taxon>
        <taxon>Dothideomycetes</taxon>
        <taxon>Dothideomycetidae</taxon>
        <taxon>Cladosporiales</taxon>
        <taxon>Cladosporiaceae</taxon>
        <taxon>Cladosporium</taxon>
    </lineage>
</organism>
<keyword evidence="2" id="KW-0811">Translocation</keyword>
<keyword evidence="7" id="KW-0653">Protein transport</keyword>
<keyword evidence="7" id="KW-0813">Transport</keyword>
<dbReference type="InterPro" id="IPR006785">
    <property type="entry name" value="Pex14_N"/>
</dbReference>
<evidence type="ECO:0000256" key="6">
    <source>
        <dbReference type="ARBA" id="ARBA00046271"/>
    </source>
</evidence>
<dbReference type="InterPro" id="IPR025655">
    <property type="entry name" value="PEX14"/>
</dbReference>
<keyword evidence="7" id="KW-0472">Membrane</keyword>
<evidence type="ECO:0000256" key="7">
    <source>
        <dbReference type="RuleBase" id="RU367032"/>
    </source>
</evidence>
<evidence type="ECO:0000256" key="4">
    <source>
        <dbReference type="ARBA" id="ARBA00029502"/>
    </source>
</evidence>
<proteinExistence type="inferred from homology"/>
<feature type="region of interest" description="Disordered" evidence="8">
    <location>
        <begin position="233"/>
        <end position="293"/>
    </location>
</feature>
<evidence type="ECO:0000259" key="9">
    <source>
        <dbReference type="Pfam" id="PF04695"/>
    </source>
</evidence>
<dbReference type="RefSeq" id="XP_069227957.1">
    <property type="nucleotide sequence ID" value="XM_069375205.1"/>
</dbReference>
<dbReference type="Gene3D" id="1.10.10.10">
    <property type="entry name" value="Winged helix-like DNA-binding domain superfamily/Winged helix DNA-binding domain"/>
    <property type="match status" value="1"/>
</dbReference>
<feature type="region of interest" description="Disordered" evidence="8">
    <location>
        <begin position="1"/>
        <end position="81"/>
    </location>
</feature>
<evidence type="ECO:0000256" key="5">
    <source>
        <dbReference type="ARBA" id="ARBA00029691"/>
    </source>
</evidence>
<evidence type="ECO:0000256" key="1">
    <source>
        <dbReference type="ARBA" id="ARBA00005443"/>
    </source>
</evidence>
<dbReference type="InterPro" id="IPR036388">
    <property type="entry name" value="WH-like_DNA-bd_sf"/>
</dbReference>
<dbReference type="GO" id="GO:0016560">
    <property type="term" value="P:protein import into peroxisome matrix, docking"/>
    <property type="evidence" value="ECO:0007669"/>
    <property type="project" value="UniProtKB-UniRule"/>
</dbReference>
<evidence type="ECO:0000313" key="10">
    <source>
        <dbReference type="EMBL" id="KAL1584851.1"/>
    </source>
</evidence>
<accession>A0AB34KL70</accession>
<dbReference type="GO" id="GO:1990429">
    <property type="term" value="C:peroxisomal importomer complex"/>
    <property type="evidence" value="ECO:0007669"/>
    <property type="project" value="TreeGrafter"/>
</dbReference>
<dbReference type="EMBL" id="JAAQHG020000023">
    <property type="protein sequence ID" value="KAL1584851.1"/>
    <property type="molecule type" value="Genomic_DNA"/>
</dbReference>
<feature type="domain" description="Peroxisome membrane anchor protein Pex14p N-terminal" evidence="9">
    <location>
        <begin position="76"/>
        <end position="119"/>
    </location>
</feature>
<name>A0AB34KL70_9PEZI</name>
<dbReference type="GeneID" id="96008043"/>
<feature type="compositionally biased region" description="Basic and acidic residues" evidence="8">
    <location>
        <begin position="62"/>
        <end position="78"/>
    </location>
</feature>
<evidence type="ECO:0000256" key="8">
    <source>
        <dbReference type="SAM" id="MobiDB-lite"/>
    </source>
</evidence>
<dbReference type="GO" id="GO:0005778">
    <property type="term" value="C:peroxisomal membrane"/>
    <property type="evidence" value="ECO:0007669"/>
    <property type="project" value="UniProtKB-SubCell"/>
</dbReference>
<evidence type="ECO:0000313" key="11">
    <source>
        <dbReference type="Proteomes" id="UP000803884"/>
    </source>
</evidence>
<sequence>MSDNSSKPPSIPAWQRAQQPLKPETDASQSEQQARDTDAEDGDAPGPEDSTPQNGSQDEQTEEKASHEPPLSADERAQQLEIVKAFLDDPGVKDEPIEKKRAFLESKGVTTEMIDQELGSASSSTFNTSDFASFKQTSQPPVAPQPPRAPAPPIITYPEFLEDARKPPPLITPTRILNATYLASGLAALAYGASTFLIKPMAANLTDARHDFASHNQTKIDEFNDRLSKLVSKIPEPKKSSEDAADSSSSDTESVASDPTELFHRDIGTQTSPAITPPPTSTNLSPNPPTDKQHERLSIINSHLSQLLTGLEAGAQPAKDRLDETNRLRHALDNMMYRVQTANAWGSFGAAGEQKAGGETEDAVEELKREIRGVKGVLLSAKRFAPVGTVSGRAGS</sequence>
<feature type="compositionally biased region" description="Low complexity" evidence="8">
    <location>
        <begin position="246"/>
        <end position="258"/>
    </location>
</feature>
<evidence type="ECO:0000256" key="3">
    <source>
        <dbReference type="ARBA" id="ARBA00023140"/>
    </source>
</evidence>
<keyword evidence="3 7" id="KW-0576">Peroxisome</keyword>
<dbReference type="AlphaFoldDB" id="A0AB34KL70"/>
<gene>
    <name evidence="10" type="ORF">WHR41_06600</name>
</gene>